<dbReference type="EMBL" id="CAXLJM020000076">
    <property type="protein sequence ID" value="CAL8129236.1"/>
    <property type="molecule type" value="Genomic_DNA"/>
</dbReference>
<proteinExistence type="predicted"/>
<comment type="caution">
    <text evidence="1">The sequence shown here is derived from an EMBL/GenBank/DDBJ whole genome shotgun (WGS) entry which is preliminary data.</text>
</comment>
<accession>A0ABP1RJV3</accession>
<keyword evidence="2" id="KW-1185">Reference proteome</keyword>
<reference evidence="1 2" key="1">
    <citation type="submission" date="2024-08" db="EMBL/GenBank/DDBJ databases">
        <authorList>
            <person name="Cucini C."/>
            <person name="Frati F."/>
        </authorList>
    </citation>
    <scope>NUCLEOTIDE SEQUENCE [LARGE SCALE GENOMIC DNA]</scope>
</reference>
<evidence type="ECO:0000313" key="1">
    <source>
        <dbReference type="EMBL" id="CAL8129236.1"/>
    </source>
</evidence>
<name>A0ABP1RJV3_9HEXA</name>
<sequence length="250" mass="29816">MIDDQFEMNSQQLKSLEKYFDTEFDPCQTQNVPIHEVKLLRNQFIKQLEEIVRLAGKYYKTDAYNINERSTCPFAIRWKQNQVITYLLCPPNRLGLRMDWHERYHQLLPQLMNIVSLKKELKIYQRDVYLEEFLKVVEEVCAYGENLLLLPFEDALEHAKMVCAFNEKVGREERESVNKTIIVTLEAEGKVSDALAIQHSIFLAKRFVELAETHNVKENGTLGYRFKLRLFKWFWPSMYRLRTKQNMTVH</sequence>
<evidence type="ECO:0000313" key="2">
    <source>
        <dbReference type="Proteomes" id="UP001642540"/>
    </source>
</evidence>
<protein>
    <submittedName>
        <fullName evidence="1">Uncharacterized protein</fullName>
    </submittedName>
</protein>
<gene>
    <name evidence="1" type="ORF">ODALV1_LOCUS23000</name>
</gene>
<organism evidence="1 2">
    <name type="scientific">Orchesella dallaii</name>
    <dbReference type="NCBI Taxonomy" id="48710"/>
    <lineage>
        <taxon>Eukaryota</taxon>
        <taxon>Metazoa</taxon>
        <taxon>Ecdysozoa</taxon>
        <taxon>Arthropoda</taxon>
        <taxon>Hexapoda</taxon>
        <taxon>Collembola</taxon>
        <taxon>Entomobryomorpha</taxon>
        <taxon>Entomobryoidea</taxon>
        <taxon>Orchesellidae</taxon>
        <taxon>Orchesellinae</taxon>
        <taxon>Orchesella</taxon>
    </lineage>
</organism>
<dbReference type="Proteomes" id="UP001642540">
    <property type="component" value="Unassembled WGS sequence"/>
</dbReference>